<dbReference type="EC" id="5.6.2.3" evidence="3"/>
<keyword evidence="3" id="KW-0238">DNA-binding</keyword>
<proteinExistence type="inferred from homology"/>
<comment type="function">
    <text evidence="3">DNA-dependent ATPase and ATP-dependent 5'-3' DNA helicase. Has no activity on blunt DNA or DNA with 3'-overhangs, requires at least 10 bases of 5'-ssDNA for helicase activity.</text>
</comment>
<dbReference type="Gene3D" id="1.10.10.2220">
    <property type="match status" value="1"/>
</dbReference>
<comment type="similarity">
    <text evidence="3">Belongs to the RecD family. RecD2 subfamily.</text>
</comment>
<gene>
    <name evidence="3" type="primary">recD2</name>
    <name evidence="5" type="ORF">GTO82_05925</name>
</gene>
<dbReference type="GO" id="GO:0016787">
    <property type="term" value="F:hydrolase activity"/>
    <property type="evidence" value="ECO:0007669"/>
    <property type="project" value="UniProtKB-KW"/>
</dbReference>
<protein>
    <recommendedName>
        <fullName evidence="3">ATP-dependent RecD2 DNA helicase</fullName>
        <ecNumber evidence="3">5.6.2.3</ecNumber>
    </recommendedName>
    <alternativeName>
        <fullName evidence="3">DNA 5'-3' helicase subunit RecD2</fullName>
    </alternativeName>
</protein>
<dbReference type="SUPFAM" id="SSF52540">
    <property type="entry name" value="P-loop containing nucleoside triphosphate hydrolases"/>
    <property type="match status" value="2"/>
</dbReference>
<sequence length="791" mass="87838">MAETSFTGRINGIVFENNQDLFKIIDVDLISKLPDYDRDNIRVTGNFGDIQIGSTYKFTGNIVVHGKFGKQFRIISYEPVLPHEEGSLAKYLSSDKFPGIGKRAAEKIIDSLGTNALDLIKSNPTEIDNLDLTQKQKDSLLSGINQMDSFSEIVIKLARYGINKKVAGNIYKVYHGDSLKKLEEDPYQALGEVRGFGFKTADNMGHALGIELNDPRRVRGAILSILQTALNTLGDTYVPLDELLTEAYDLVQSTSYDELANSVNELQRQGKVVISGDKAALQAIFQTELDIATELKHVVNNQVENEEFDNSDIEMAIKHVEETLEIEYDETQKSAIKNALNNPISILTGGPGTGKTTIINGILMCLKELAEIPSATLYSDDPPFLLAAPTGRAAKRMSEVTDISAKTIHRLLGLGIGENDATDVNELNGEILIIDEMSMVDMFLFKQLLSGINSTKRIVFVGDKDQLPSVGAGNVFGDLISSGAFPTTRLQVIHRQGEDSSIIKLAHAINDEEAEETIFNKTKNYSFIPCQPSLVGDAIDQIVNLAIKRGFKRDDIQVLGAMYNGQGGITHLNDILQDVMNPLSVKTKVIEAHNESFRIGDRILQLQNNPEKDIYNGQIGKIIGLNPDDKAKILIADFDGREIEFGIKDLNDITRAYAITIHKSQGSEFPLVILNLTMQNYMMLRRNLLYTAITRAEKNLVMVGEKKAYIMALRTPGNDRKTELAAKIRHELGLKEVENTSNVNAEQEKNKAELKEENVEPENYILTPELIYSGQIDPMIGMEDIRLEEKR</sequence>
<dbReference type="GO" id="GO:0043139">
    <property type="term" value="F:5'-3' DNA helicase activity"/>
    <property type="evidence" value="ECO:0007669"/>
    <property type="project" value="UniProtKB-UniRule"/>
</dbReference>
<dbReference type="InterPro" id="IPR006345">
    <property type="entry name" value="RecD2"/>
</dbReference>
<dbReference type="CDD" id="cd18809">
    <property type="entry name" value="SF1_C_RecD"/>
    <property type="match status" value="1"/>
</dbReference>
<evidence type="ECO:0000256" key="1">
    <source>
        <dbReference type="ARBA" id="ARBA00022741"/>
    </source>
</evidence>
<name>A0A9X7Y693_LACJH</name>
<dbReference type="CDD" id="cd17933">
    <property type="entry name" value="DEXSc_RecD-like"/>
    <property type="match status" value="1"/>
</dbReference>
<evidence type="ECO:0000256" key="3">
    <source>
        <dbReference type="HAMAP-Rule" id="MF_01488"/>
    </source>
</evidence>
<dbReference type="Pfam" id="PF14490">
    <property type="entry name" value="HHH_RecD2"/>
    <property type="match status" value="1"/>
</dbReference>
<dbReference type="PANTHER" id="PTHR43788:SF6">
    <property type="entry name" value="DNA HELICASE B"/>
    <property type="match status" value="1"/>
</dbReference>
<dbReference type="InterPro" id="IPR050534">
    <property type="entry name" value="Coronavir_polyprotein_1ab"/>
</dbReference>
<dbReference type="InterPro" id="IPR027417">
    <property type="entry name" value="P-loop_NTPase"/>
</dbReference>
<dbReference type="InterPro" id="IPR041451">
    <property type="entry name" value="RecD2_SH13"/>
</dbReference>
<accession>A0A9X7Y693</accession>
<feature type="binding site" evidence="3">
    <location>
        <begin position="352"/>
        <end position="356"/>
    </location>
    <ligand>
        <name>ATP</name>
        <dbReference type="ChEBI" id="CHEBI:30616"/>
    </ligand>
</feature>
<dbReference type="Pfam" id="PF18335">
    <property type="entry name" value="SH3_13"/>
    <property type="match status" value="1"/>
</dbReference>
<keyword evidence="2 3" id="KW-0067">ATP-binding</keyword>
<dbReference type="EMBL" id="CP047409">
    <property type="protein sequence ID" value="QLL68399.1"/>
    <property type="molecule type" value="Genomic_DNA"/>
</dbReference>
<dbReference type="SMART" id="SM00382">
    <property type="entry name" value="AAA"/>
    <property type="match status" value="1"/>
</dbReference>
<reference evidence="5 6" key="1">
    <citation type="submission" date="2020-01" db="EMBL/GenBank/DDBJ databases">
        <title>Complete and circular genome sequences of six lactobacillus isolates from horses.</title>
        <authorList>
            <person name="Hassan H.M."/>
        </authorList>
    </citation>
    <scope>NUCLEOTIDE SEQUENCE [LARGE SCALE GENOMIC DNA]</scope>
    <source>
        <strain evidence="5 6">3DG</strain>
    </source>
</reference>
<evidence type="ECO:0000256" key="2">
    <source>
        <dbReference type="ARBA" id="ARBA00022840"/>
    </source>
</evidence>
<comment type="catalytic activity">
    <reaction evidence="3">
        <text>ATP + H2O = ADP + phosphate + H(+)</text>
        <dbReference type="Rhea" id="RHEA:13065"/>
        <dbReference type="ChEBI" id="CHEBI:15377"/>
        <dbReference type="ChEBI" id="CHEBI:15378"/>
        <dbReference type="ChEBI" id="CHEBI:30616"/>
        <dbReference type="ChEBI" id="CHEBI:43474"/>
        <dbReference type="ChEBI" id="CHEBI:456216"/>
        <dbReference type="EC" id="5.6.2.3"/>
    </reaction>
</comment>
<keyword evidence="3" id="KW-0413">Isomerase</keyword>
<dbReference type="Gene3D" id="3.40.50.300">
    <property type="entry name" value="P-loop containing nucleotide triphosphate hydrolases"/>
    <property type="match status" value="2"/>
</dbReference>
<dbReference type="PANTHER" id="PTHR43788">
    <property type="entry name" value="DNA2/NAM7 HELICASE FAMILY MEMBER"/>
    <property type="match status" value="1"/>
</dbReference>
<dbReference type="RefSeq" id="WP_180872869.1">
    <property type="nucleotide sequence ID" value="NZ_CP047409.1"/>
</dbReference>
<dbReference type="Proteomes" id="UP000510788">
    <property type="component" value="Chromosome"/>
</dbReference>
<dbReference type="GO" id="GO:0017116">
    <property type="term" value="F:single-stranded DNA helicase activity"/>
    <property type="evidence" value="ECO:0007669"/>
    <property type="project" value="TreeGrafter"/>
</dbReference>
<dbReference type="GO" id="GO:0009338">
    <property type="term" value="C:exodeoxyribonuclease V complex"/>
    <property type="evidence" value="ECO:0007669"/>
    <property type="project" value="TreeGrafter"/>
</dbReference>
<dbReference type="InterPro" id="IPR029493">
    <property type="entry name" value="RecD2-like_HHH"/>
</dbReference>
<dbReference type="Pfam" id="PF13538">
    <property type="entry name" value="UvrD_C_2"/>
    <property type="match status" value="1"/>
</dbReference>
<dbReference type="AlphaFoldDB" id="A0A9X7Y693"/>
<dbReference type="Pfam" id="PF23139">
    <property type="entry name" value="OB_YrrC"/>
    <property type="match status" value="1"/>
</dbReference>
<evidence type="ECO:0000313" key="5">
    <source>
        <dbReference type="EMBL" id="QLL68399.1"/>
    </source>
</evidence>
<dbReference type="GO" id="GO:0006310">
    <property type="term" value="P:DNA recombination"/>
    <property type="evidence" value="ECO:0007669"/>
    <property type="project" value="InterPro"/>
</dbReference>
<keyword evidence="3 5" id="KW-0347">Helicase</keyword>
<dbReference type="Pfam" id="PF13245">
    <property type="entry name" value="AAA_19"/>
    <property type="match status" value="1"/>
</dbReference>
<dbReference type="GO" id="GO:0003677">
    <property type="term" value="F:DNA binding"/>
    <property type="evidence" value="ECO:0007669"/>
    <property type="project" value="UniProtKB-UniRule"/>
</dbReference>
<keyword evidence="3" id="KW-0378">Hydrolase</keyword>
<dbReference type="GO" id="GO:0005524">
    <property type="term" value="F:ATP binding"/>
    <property type="evidence" value="ECO:0007669"/>
    <property type="project" value="UniProtKB-UniRule"/>
</dbReference>
<dbReference type="InterPro" id="IPR055446">
    <property type="entry name" value="RecD2_N_OB"/>
</dbReference>
<dbReference type="HAMAP" id="MF_01488">
    <property type="entry name" value="RecD2"/>
    <property type="match status" value="1"/>
</dbReference>
<dbReference type="Gene3D" id="2.30.30.940">
    <property type="match status" value="1"/>
</dbReference>
<feature type="domain" description="AAA+ ATPase" evidence="4">
    <location>
        <begin position="341"/>
        <end position="498"/>
    </location>
</feature>
<keyword evidence="1 3" id="KW-0547">Nucleotide-binding</keyword>
<dbReference type="InterPro" id="IPR003593">
    <property type="entry name" value="AAA+_ATPase"/>
</dbReference>
<evidence type="ECO:0000313" key="6">
    <source>
        <dbReference type="Proteomes" id="UP000510788"/>
    </source>
</evidence>
<dbReference type="NCBIfam" id="TIGR01448">
    <property type="entry name" value="recD_rel"/>
    <property type="match status" value="1"/>
</dbReference>
<evidence type="ECO:0000259" key="4">
    <source>
        <dbReference type="SMART" id="SM00382"/>
    </source>
</evidence>
<dbReference type="InterPro" id="IPR027785">
    <property type="entry name" value="UvrD-like_helicase_C"/>
</dbReference>
<organism evidence="5 6">
    <name type="scientific">Lactobacillus johnsonii</name>
    <dbReference type="NCBI Taxonomy" id="33959"/>
    <lineage>
        <taxon>Bacteria</taxon>
        <taxon>Bacillati</taxon>
        <taxon>Bacillota</taxon>
        <taxon>Bacilli</taxon>
        <taxon>Lactobacillales</taxon>
        <taxon>Lactobacillaceae</taxon>
        <taxon>Lactobacillus</taxon>
    </lineage>
</organism>